<evidence type="ECO:0000313" key="2">
    <source>
        <dbReference type="EMBL" id="MEJ1087055.1"/>
    </source>
</evidence>
<comment type="caution">
    <text evidence="2">The sequence shown here is derived from an EMBL/GenBank/DDBJ whole genome shotgun (WGS) entry which is preliminary data.</text>
</comment>
<keyword evidence="3" id="KW-1185">Reference proteome</keyword>
<organism evidence="2 3">
    <name type="scientific">Microbacterium bandirmense</name>
    <dbReference type="NCBI Taxonomy" id="3122050"/>
    <lineage>
        <taxon>Bacteria</taxon>
        <taxon>Bacillati</taxon>
        <taxon>Actinomycetota</taxon>
        <taxon>Actinomycetes</taxon>
        <taxon>Micrococcales</taxon>
        <taxon>Microbacteriaceae</taxon>
        <taxon>Microbacterium</taxon>
    </lineage>
</organism>
<protein>
    <recommendedName>
        <fullName evidence="4">Tail assembly chaperone</fullName>
    </recommendedName>
</protein>
<sequence>MKIKFPDHLTGGVTREPLRAMNQKNAPIRLLAELQMETGWDLKTFREAQATMYSIAMAAWLTLHNAGFTTITWDQAANLSTDDLEFIEEPGDRAAAEQALADAGEGDASDPASPASSPDAEPEEPQPEATRSKKPNRGSPAKSARGSRTS</sequence>
<evidence type="ECO:0000256" key="1">
    <source>
        <dbReference type="SAM" id="MobiDB-lite"/>
    </source>
</evidence>
<gene>
    <name evidence="2" type="ORF">WDU99_01845</name>
</gene>
<feature type="region of interest" description="Disordered" evidence="1">
    <location>
        <begin position="90"/>
        <end position="150"/>
    </location>
</feature>
<evidence type="ECO:0000313" key="3">
    <source>
        <dbReference type="Proteomes" id="UP001371224"/>
    </source>
</evidence>
<name>A0ABU8L7S1_9MICO</name>
<reference evidence="2 3" key="1">
    <citation type="submission" date="2024-02" db="EMBL/GenBank/DDBJ databases">
        <authorList>
            <person name="Saticioglu I.B."/>
        </authorList>
    </citation>
    <scope>NUCLEOTIDE SEQUENCE [LARGE SCALE GENOMIC DNA]</scope>
    <source>
        <strain evidence="2 3">Mu-80</strain>
    </source>
</reference>
<dbReference type="Proteomes" id="UP001371224">
    <property type="component" value="Unassembled WGS sequence"/>
</dbReference>
<dbReference type="RefSeq" id="WP_337330728.1">
    <property type="nucleotide sequence ID" value="NZ_JBBDGM010000001.1"/>
</dbReference>
<dbReference type="EMBL" id="JBBDGM010000001">
    <property type="protein sequence ID" value="MEJ1087055.1"/>
    <property type="molecule type" value="Genomic_DNA"/>
</dbReference>
<proteinExistence type="predicted"/>
<evidence type="ECO:0008006" key="4">
    <source>
        <dbReference type="Google" id="ProtNLM"/>
    </source>
</evidence>
<accession>A0ABU8L7S1</accession>
<feature type="compositionally biased region" description="Low complexity" evidence="1">
    <location>
        <begin position="109"/>
        <end position="119"/>
    </location>
</feature>